<dbReference type="HOGENOM" id="CLU_2333750_0_0_1"/>
<organism evidence="1 2">
    <name type="scientific">Galerina marginata (strain CBS 339.88)</name>
    <dbReference type="NCBI Taxonomy" id="685588"/>
    <lineage>
        <taxon>Eukaryota</taxon>
        <taxon>Fungi</taxon>
        <taxon>Dikarya</taxon>
        <taxon>Basidiomycota</taxon>
        <taxon>Agaricomycotina</taxon>
        <taxon>Agaricomycetes</taxon>
        <taxon>Agaricomycetidae</taxon>
        <taxon>Agaricales</taxon>
        <taxon>Agaricineae</taxon>
        <taxon>Strophariaceae</taxon>
        <taxon>Galerina</taxon>
    </lineage>
</organism>
<accession>A0A067TF07</accession>
<sequence>MYFIARDTYKHKNKSKKDSCMRQYSCASRGFEERIGKEGHYQTAAMPYGTTTRCVACSAAAESNTGSCALLVSVHIARVSRNGVKHCPFGTAFDAFNGTGGRCRMAGGEEVADNKQ</sequence>
<dbReference type="EMBL" id="KL142376">
    <property type="protein sequence ID" value="KDR77558.1"/>
    <property type="molecule type" value="Genomic_DNA"/>
</dbReference>
<gene>
    <name evidence="1" type="ORF">GALMADRAFT_407535</name>
</gene>
<evidence type="ECO:0000313" key="2">
    <source>
        <dbReference type="Proteomes" id="UP000027222"/>
    </source>
</evidence>
<keyword evidence="2" id="KW-1185">Reference proteome</keyword>
<reference evidence="2" key="1">
    <citation type="journal article" date="2014" name="Proc. Natl. Acad. Sci. U.S.A.">
        <title>Extensive sampling of basidiomycete genomes demonstrates inadequacy of the white-rot/brown-rot paradigm for wood decay fungi.</title>
        <authorList>
            <person name="Riley R."/>
            <person name="Salamov A.A."/>
            <person name="Brown D.W."/>
            <person name="Nagy L.G."/>
            <person name="Floudas D."/>
            <person name="Held B.W."/>
            <person name="Levasseur A."/>
            <person name="Lombard V."/>
            <person name="Morin E."/>
            <person name="Otillar R."/>
            <person name="Lindquist E.A."/>
            <person name="Sun H."/>
            <person name="LaButti K.M."/>
            <person name="Schmutz J."/>
            <person name="Jabbour D."/>
            <person name="Luo H."/>
            <person name="Baker S.E."/>
            <person name="Pisabarro A.G."/>
            <person name="Walton J.D."/>
            <person name="Blanchette R.A."/>
            <person name="Henrissat B."/>
            <person name="Martin F."/>
            <person name="Cullen D."/>
            <person name="Hibbett D.S."/>
            <person name="Grigoriev I.V."/>
        </authorList>
    </citation>
    <scope>NUCLEOTIDE SEQUENCE [LARGE SCALE GENOMIC DNA]</scope>
    <source>
        <strain evidence="2">CBS 339.88</strain>
    </source>
</reference>
<protein>
    <submittedName>
        <fullName evidence="1">Uncharacterized protein</fullName>
    </submittedName>
</protein>
<proteinExistence type="predicted"/>
<dbReference type="AlphaFoldDB" id="A0A067TF07"/>
<name>A0A067TF07_GALM3</name>
<dbReference type="Proteomes" id="UP000027222">
    <property type="component" value="Unassembled WGS sequence"/>
</dbReference>
<evidence type="ECO:0000313" key="1">
    <source>
        <dbReference type="EMBL" id="KDR77558.1"/>
    </source>
</evidence>